<dbReference type="InterPro" id="IPR027417">
    <property type="entry name" value="P-loop_NTPase"/>
</dbReference>
<keyword evidence="4" id="KW-0469">Meiosis</keyword>
<dbReference type="InterPro" id="IPR003593">
    <property type="entry name" value="AAA+_ATPase"/>
</dbReference>
<organism evidence="6 7">
    <name type="scientific">Botryotinia fuckeliana (strain BcDW1)</name>
    <name type="common">Noble rot fungus</name>
    <name type="synonym">Botrytis cinerea</name>
    <dbReference type="NCBI Taxonomy" id="1290391"/>
    <lineage>
        <taxon>Eukaryota</taxon>
        <taxon>Fungi</taxon>
        <taxon>Dikarya</taxon>
        <taxon>Ascomycota</taxon>
        <taxon>Pezizomycotina</taxon>
        <taxon>Leotiomycetes</taxon>
        <taxon>Helotiales</taxon>
        <taxon>Sclerotiniaceae</taxon>
        <taxon>Botrytis</taxon>
    </lineage>
</organism>
<dbReference type="GO" id="GO:0005524">
    <property type="term" value="F:ATP binding"/>
    <property type="evidence" value="ECO:0007669"/>
    <property type="project" value="UniProtKB-KW"/>
</dbReference>
<dbReference type="OrthoDB" id="5925at2759"/>
<accession>M7TV25</accession>
<evidence type="ECO:0000256" key="1">
    <source>
        <dbReference type="ARBA" id="ARBA00007271"/>
    </source>
</evidence>
<dbReference type="PANTHER" id="PTHR45991">
    <property type="entry name" value="PACHYTENE CHECKPOINT PROTEIN 2"/>
    <property type="match status" value="1"/>
</dbReference>
<dbReference type="Gene3D" id="3.40.50.300">
    <property type="entry name" value="P-loop containing nucleotide triphosphate hydrolases"/>
    <property type="match status" value="1"/>
</dbReference>
<dbReference type="SMART" id="SM00382">
    <property type="entry name" value="AAA"/>
    <property type="match status" value="1"/>
</dbReference>
<proteinExistence type="inferred from homology"/>
<keyword evidence="2" id="KW-0547">Nucleotide-binding</keyword>
<dbReference type="GO" id="GO:0016887">
    <property type="term" value="F:ATP hydrolysis activity"/>
    <property type="evidence" value="ECO:0007669"/>
    <property type="project" value="InterPro"/>
</dbReference>
<reference evidence="7" key="1">
    <citation type="journal article" date="2013" name="Genome Announc.">
        <title>Draft genome sequence of Botrytis cinerea BcDW1, inoculum for noble rot of grape berries.</title>
        <authorList>
            <person name="Blanco-Ulate B."/>
            <person name="Allen G."/>
            <person name="Powell A.L."/>
            <person name="Cantu D."/>
        </authorList>
    </citation>
    <scope>NUCLEOTIDE SEQUENCE [LARGE SCALE GENOMIC DNA]</scope>
    <source>
        <strain evidence="7">BcDW1</strain>
    </source>
</reference>
<dbReference type="GO" id="GO:0051598">
    <property type="term" value="P:meiotic recombination checkpoint signaling"/>
    <property type="evidence" value="ECO:0007669"/>
    <property type="project" value="TreeGrafter"/>
</dbReference>
<feature type="domain" description="AAA+ ATPase" evidence="5">
    <location>
        <begin position="160"/>
        <end position="310"/>
    </location>
</feature>
<dbReference type="Pfam" id="PF23242">
    <property type="entry name" value="AAA_lid_TRIP13_C"/>
    <property type="match status" value="1"/>
</dbReference>
<dbReference type="GO" id="GO:0005694">
    <property type="term" value="C:chromosome"/>
    <property type="evidence" value="ECO:0007669"/>
    <property type="project" value="TreeGrafter"/>
</dbReference>
<evidence type="ECO:0000256" key="2">
    <source>
        <dbReference type="ARBA" id="ARBA00022741"/>
    </source>
</evidence>
<dbReference type="GO" id="GO:0005634">
    <property type="term" value="C:nucleus"/>
    <property type="evidence" value="ECO:0007669"/>
    <property type="project" value="TreeGrafter"/>
</dbReference>
<dbReference type="Pfam" id="PF00004">
    <property type="entry name" value="AAA"/>
    <property type="match status" value="1"/>
</dbReference>
<dbReference type="SUPFAM" id="SSF52540">
    <property type="entry name" value="P-loop containing nucleoside triphosphate hydrolases"/>
    <property type="match status" value="1"/>
</dbReference>
<gene>
    <name evidence="6" type="ORF">BcDW1_3929</name>
</gene>
<sequence>MEIVPAQSILAKPTVIFDARLRPFVEDDLDCNDLKATHKALSALIQKPEVEDIICIVDIDILPLLAERSDDWGVKSVALNIEALIPIEIIAVDDQEKPTHLTLRDVLSHFCVYKMHGTPSPLTHSSQGFDSVDSDVEYDEDPEIPSAEVFDMPHHDFDGSWEHTLLNLGPPGTGKTTLCQAIAQRLAIRLIEQFPHTKLIQVKTATLLSKYYSESASQVDDLLTKIKTMCQINPKCIIIVLIDEVESIAVSRHSGIMHGEAQDSLRATNALLTGFDRVRACPNVVFMSTSNMVDCLDEAFLDRCAIQIPFQPPSEESQYKILRASVLELVRSQIILADVSTLIDHTQLIHSWQEARLYAAVQSETPTRKLFNIIIQLNSPAAKEKLGISGRFLTQIPDQALMRCTRPNKLMHLDVALDCIKKFVEDLLSSRVQKRKPSELEVQLDAKHHCCCLAKRDG</sequence>
<evidence type="ECO:0000256" key="4">
    <source>
        <dbReference type="ARBA" id="ARBA00023254"/>
    </source>
</evidence>
<evidence type="ECO:0000256" key="3">
    <source>
        <dbReference type="ARBA" id="ARBA00022840"/>
    </source>
</evidence>
<dbReference type="PANTHER" id="PTHR45991:SF1">
    <property type="entry name" value="PACHYTENE CHECKPOINT PROTEIN 2 HOMOLOG"/>
    <property type="match status" value="1"/>
</dbReference>
<name>M7TV25_BOTF1</name>
<evidence type="ECO:0000313" key="6">
    <source>
        <dbReference type="EMBL" id="EMR87476.1"/>
    </source>
</evidence>
<dbReference type="InterPro" id="IPR044539">
    <property type="entry name" value="Pch2-like"/>
</dbReference>
<comment type="similarity">
    <text evidence="1">Belongs to the AAA ATPase family. PCH2 subfamily.</text>
</comment>
<dbReference type="InterPro" id="IPR058249">
    <property type="entry name" value="Pch2_C"/>
</dbReference>
<dbReference type="FunFam" id="3.40.50.300:FF:005055">
    <property type="entry name" value="Uncharacterized protein"/>
    <property type="match status" value="1"/>
</dbReference>
<dbReference type="STRING" id="1290391.M7TV25"/>
<evidence type="ECO:0000259" key="5">
    <source>
        <dbReference type="SMART" id="SM00382"/>
    </source>
</evidence>
<dbReference type="HOGENOM" id="CLU_028208_1_0_1"/>
<dbReference type="GO" id="GO:0007131">
    <property type="term" value="P:reciprocal meiotic recombination"/>
    <property type="evidence" value="ECO:0007669"/>
    <property type="project" value="TreeGrafter"/>
</dbReference>
<evidence type="ECO:0000313" key="7">
    <source>
        <dbReference type="Proteomes" id="UP000012045"/>
    </source>
</evidence>
<dbReference type="Proteomes" id="UP000012045">
    <property type="component" value="Unassembled WGS sequence"/>
</dbReference>
<protein>
    <recommendedName>
        <fullName evidence="5">AAA+ ATPase domain-containing protein</fullName>
    </recommendedName>
</protein>
<dbReference type="AlphaFoldDB" id="M7TV25"/>
<dbReference type="EMBL" id="KB707827">
    <property type="protein sequence ID" value="EMR87476.1"/>
    <property type="molecule type" value="Genomic_DNA"/>
</dbReference>
<keyword evidence="3" id="KW-0067">ATP-binding</keyword>
<dbReference type="InterPro" id="IPR003959">
    <property type="entry name" value="ATPase_AAA_core"/>
</dbReference>